<proteinExistence type="predicted"/>
<sequence length="89" mass="9796">MPTRTATASRTITIAAPMTIGSGRRCRWARLCASWPDEECDDEDRVDEDRVDEDRVDEDRVDEAREESGRAEPGRDVALRVASGVGGCA</sequence>
<dbReference type="EMBL" id="JAAXPC010000004">
    <property type="protein sequence ID" value="NKY01775.1"/>
    <property type="molecule type" value="Genomic_DNA"/>
</dbReference>
<dbReference type="Proteomes" id="UP000563898">
    <property type="component" value="Unassembled WGS sequence"/>
</dbReference>
<protein>
    <submittedName>
        <fullName evidence="2">Uncharacterized protein</fullName>
    </submittedName>
</protein>
<evidence type="ECO:0000313" key="2">
    <source>
        <dbReference type="EMBL" id="NKY01775.1"/>
    </source>
</evidence>
<feature type="region of interest" description="Disordered" evidence="1">
    <location>
        <begin position="39"/>
        <end position="74"/>
    </location>
</feature>
<evidence type="ECO:0000313" key="3">
    <source>
        <dbReference type="Proteomes" id="UP000563898"/>
    </source>
</evidence>
<dbReference type="RefSeq" id="WP_035728608.1">
    <property type="nucleotide sequence ID" value="NZ_JAAXPC010000004.1"/>
</dbReference>
<name>A0A846WJ86_9ACTN</name>
<feature type="compositionally biased region" description="Acidic residues" evidence="1">
    <location>
        <begin position="39"/>
        <end position="61"/>
    </location>
</feature>
<accession>A0A846WJ86</accession>
<reference evidence="2 3" key="1">
    <citation type="submission" date="2020-04" db="EMBL/GenBank/DDBJ databases">
        <title>MicrobeNet Type strains.</title>
        <authorList>
            <person name="Nicholson A.C."/>
        </authorList>
    </citation>
    <scope>NUCLEOTIDE SEQUENCE [LARGE SCALE GENOMIC DNA]</scope>
    <source>
        <strain evidence="2 3">ATCC BAA-14</strain>
    </source>
</reference>
<feature type="compositionally biased region" description="Basic and acidic residues" evidence="1">
    <location>
        <begin position="62"/>
        <end position="74"/>
    </location>
</feature>
<dbReference type="AlphaFoldDB" id="A0A846WJ86"/>
<organism evidence="2 3">
    <name type="scientific">Gordonia polyisoprenivorans</name>
    <dbReference type="NCBI Taxonomy" id="84595"/>
    <lineage>
        <taxon>Bacteria</taxon>
        <taxon>Bacillati</taxon>
        <taxon>Actinomycetota</taxon>
        <taxon>Actinomycetes</taxon>
        <taxon>Mycobacteriales</taxon>
        <taxon>Gordoniaceae</taxon>
        <taxon>Gordonia</taxon>
    </lineage>
</organism>
<evidence type="ECO:0000256" key="1">
    <source>
        <dbReference type="SAM" id="MobiDB-lite"/>
    </source>
</evidence>
<comment type="caution">
    <text evidence="2">The sequence shown here is derived from an EMBL/GenBank/DDBJ whole genome shotgun (WGS) entry which is preliminary data.</text>
</comment>
<gene>
    <name evidence="2" type="ORF">HGA05_09345</name>
</gene>